<dbReference type="STRING" id="1600.LBAT_1224"/>
<dbReference type="Gene3D" id="3.40.50.1820">
    <property type="entry name" value="alpha/beta hydrolase"/>
    <property type="match status" value="1"/>
</dbReference>
<dbReference type="Pfam" id="PF12146">
    <property type="entry name" value="Hydrolase_4"/>
    <property type="match status" value="1"/>
</dbReference>
<dbReference type="PATRIC" id="fig|1600.4.peg.1248"/>
<sequence>MLFVGAGFYFFNLACVPGHKSFINNGTYVKKSDPLYTQKMWYKKRKKQKWYMTSATDNYRLDANYIPDQRSNKTVIILHGYMNNKDKMGAYATLFHRLGYNVLMPDARAQGQSQGKYIGYGWPERCDVKKWTNKLLTKEGKKQKVVLFGVSMGAATAMMTSGLNLPKQVKAIIEDCGYTDVKDEIEHEAKVLYHMPAFPRFPLVEILSGINRIKVGYYLKDGSSVNQLHRNHRPMLFIHGGRDKFVPTRMVYTNYEATKGKKELWIAKKAPHAASYANYPQAYTKHVRNFLNKYVH</sequence>
<dbReference type="Proteomes" id="UP000035709">
    <property type="component" value="Chromosome"/>
</dbReference>
<dbReference type="PANTHER" id="PTHR43358">
    <property type="entry name" value="ALPHA/BETA-HYDROLASE"/>
    <property type="match status" value="1"/>
</dbReference>
<organism evidence="2 3">
    <name type="scientific">Lactobacillus acetotolerans</name>
    <dbReference type="NCBI Taxonomy" id="1600"/>
    <lineage>
        <taxon>Bacteria</taxon>
        <taxon>Bacillati</taxon>
        <taxon>Bacillota</taxon>
        <taxon>Bacilli</taxon>
        <taxon>Lactobacillales</taxon>
        <taxon>Lactobacillaceae</taxon>
        <taxon>Lactobacillus</taxon>
    </lineage>
</organism>
<proteinExistence type="predicted"/>
<dbReference type="OrthoDB" id="9776685at2"/>
<evidence type="ECO:0000313" key="3">
    <source>
        <dbReference type="Proteomes" id="UP000035709"/>
    </source>
</evidence>
<dbReference type="PANTHER" id="PTHR43358:SF4">
    <property type="entry name" value="ALPHA_BETA HYDROLASE FOLD-1 DOMAIN-CONTAINING PROTEIN"/>
    <property type="match status" value="1"/>
</dbReference>
<dbReference type="AlphaFoldDB" id="A0A0D6A479"/>
<dbReference type="InterPro" id="IPR022742">
    <property type="entry name" value="Hydrolase_4"/>
</dbReference>
<dbReference type="KEGG" id="lae:LBAT_1224"/>
<name>A0A0D6A479_9LACO</name>
<accession>A0A0D6A479</accession>
<gene>
    <name evidence="2" type="ORF">LBAT_1224</name>
</gene>
<evidence type="ECO:0000259" key="1">
    <source>
        <dbReference type="Pfam" id="PF12146"/>
    </source>
</evidence>
<dbReference type="RefSeq" id="WP_082137189.1">
    <property type="nucleotide sequence ID" value="NZ_AP014808.1"/>
</dbReference>
<dbReference type="InterPro" id="IPR029058">
    <property type="entry name" value="AB_hydrolase_fold"/>
</dbReference>
<dbReference type="SUPFAM" id="SSF53474">
    <property type="entry name" value="alpha/beta-Hydrolases"/>
    <property type="match status" value="1"/>
</dbReference>
<evidence type="ECO:0000313" key="2">
    <source>
        <dbReference type="EMBL" id="BAQ57613.1"/>
    </source>
</evidence>
<reference evidence="2 3" key="1">
    <citation type="submission" date="2015-03" db="EMBL/GenBank/DDBJ databases">
        <title>Complete genome sequence of Lactobacillus acetotolerans NBRC 13120.</title>
        <authorList>
            <person name="Toh H."/>
            <person name="Morita H."/>
            <person name="Fujita N."/>
        </authorList>
    </citation>
    <scope>NUCLEOTIDE SEQUENCE [LARGE SCALE GENOMIC DNA]</scope>
    <source>
        <strain evidence="2 3">NBRC 13120</strain>
    </source>
</reference>
<protein>
    <recommendedName>
        <fullName evidence="1">Serine aminopeptidase S33 domain-containing protein</fullName>
    </recommendedName>
</protein>
<dbReference type="EMBL" id="AP014808">
    <property type="protein sequence ID" value="BAQ57613.1"/>
    <property type="molecule type" value="Genomic_DNA"/>
</dbReference>
<feature type="domain" description="Serine aminopeptidase S33" evidence="1">
    <location>
        <begin position="71"/>
        <end position="183"/>
    </location>
</feature>
<dbReference type="InterPro" id="IPR052920">
    <property type="entry name" value="DNA-binding_regulatory"/>
</dbReference>
<keyword evidence="3" id="KW-1185">Reference proteome</keyword>